<evidence type="ECO:0000313" key="1">
    <source>
        <dbReference type="EMBL" id="AUQ98079.1"/>
    </source>
</evidence>
<accession>A0A2I7K641</accession>
<evidence type="ECO:0000313" key="2">
    <source>
        <dbReference type="Proteomes" id="UP000236447"/>
    </source>
</evidence>
<dbReference type="RefSeq" id="WP_102883063.1">
    <property type="nucleotide sequence ID" value="NZ_CP010725.1"/>
</dbReference>
<organism evidence="1 2">
    <name type="scientific">Phaeobacter inhibens</name>
    <dbReference type="NCBI Taxonomy" id="221822"/>
    <lineage>
        <taxon>Bacteria</taxon>
        <taxon>Pseudomonadati</taxon>
        <taxon>Pseudomonadota</taxon>
        <taxon>Alphaproteobacteria</taxon>
        <taxon>Rhodobacterales</taxon>
        <taxon>Roseobacteraceae</taxon>
        <taxon>Phaeobacter</taxon>
    </lineage>
</organism>
<protein>
    <submittedName>
        <fullName evidence="1">Uncharacterized protein</fullName>
    </submittedName>
</protein>
<dbReference type="AlphaFoldDB" id="A0A2I7K641"/>
<dbReference type="Proteomes" id="UP000236447">
    <property type="component" value="Chromosome"/>
</dbReference>
<sequence>MADRPILFSAPMVNAILREIRTPGAGKTQTRRLLKIKGKPGFFQFGVSDTRGYDWAFRRKDHVWEDFRHDDLMKLLPVQSGDKLFVREHWKARSQMDGIAPRNMSKGEPVFYLADSMVRELGCMMIKPGKHRQAMHMPRWASRITLEVSEVRIERLQDISAEDARDEGVNRTSQKVRQMWLFGASKEDRDRIYLRACKWEFQDLWDRINGTPRKPEGPDISWDANPWVMAITFTPYFCNIDQMAKAA</sequence>
<reference evidence="1 2" key="2">
    <citation type="journal article" date="2017" name="Genome Biol. Evol.">
        <title>Trajectories and Drivers of Genome Evolution in Surface-Associated Marine Phaeobacter.</title>
        <authorList>
            <person name="Freese H.M."/>
            <person name="Sikorski J."/>
            <person name="Bunk B."/>
            <person name="Scheuner C."/>
            <person name="Meier-Kolthoff J.P."/>
            <person name="Sproer C."/>
            <person name="Gram L."/>
            <person name="Overmann J."/>
        </authorList>
    </citation>
    <scope>NUCLEOTIDE SEQUENCE [LARGE SCALE GENOMIC DNA]</scope>
    <source>
        <strain evidence="1 2">P88</strain>
    </source>
</reference>
<gene>
    <name evidence="1" type="ORF">PhaeoP88_00683</name>
</gene>
<reference evidence="1 2" key="1">
    <citation type="journal article" date="2017" name="Front. Microbiol.">
        <title>Phaeobacter piscinae sp. nov., a species of the Roseobacter group and potential aquaculture probiont.</title>
        <authorList>
            <person name="Sonnenschein E.C."/>
            <person name="Phippen C.B.W."/>
            <person name="Nielsen K.F."/>
            <person name="Mateiu R.V."/>
            <person name="Melchiorsen J."/>
            <person name="Gram L."/>
            <person name="Overmann J."/>
            <person name="Freese H.M."/>
        </authorList>
    </citation>
    <scope>NUCLEOTIDE SEQUENCE [LARGE SCALE GENOMIC DNA]</scope>
    <source>
        <strain evidence="1 2">P88</strain>
    </source>
</reference>
<dbReference type="EMBL" id="CP010725">
    <property type="protein sequence ID" value="AUQ98079.1"/>
    <property type="molecule type" value="Genomic_DNA"/>
</dbReference>
<proteinExistence type="predicted"/>
<name>A0A2I7K641_9RHOB</name>